<dbReference type="InterPro" id="IPR057708">
    <property type="entry name" value="DUF7948"/>
</dbReference>
<protein>
    <recommendedName>
        <fullName evidence="1">DUF7948 domain-containing protein</fullName>
    </recommendedName>
</protein>
<dbReference type="Gene3D" id="2.40.10.500">
    <property type="match status" value="1"/>
</dbReference>
<dbReference type="EMBL" id="VBAP01000059">
    <property type="protein sequence ID" value="TMI74510.1"/>
    <property type="molecule type" value="Genomic_DNA"/>
</dbReference>
<accession>A0A537ITA3</accession>
<evidence type="ECO:0000313" key="2">
    <source>
        <dbReference type="EMBL" id="TMI74510.1"/>
    </source>
</evidence>
<proteinExistence type="predicted"/>
<dbReference type="Gene3D" id="2.120.10.30">
    <property type="entry name" value="TolB, C-terminal domain"/>
    <property type="match status" value="1"/>
</dbReference>
<evidence type="ECO:0000313" key="3">
    <source>
        <dbReference type="Proteomes" id="UP000318834"/>
    </source>
</evidence>
<dbReference type="Proteomes" id="UP000318834">
    <property type="component" value="Unassembled WGS sequence"/>
</dbReference>
<name>A0A537ITA3_9BACT</name>
<sequence length="823" mass="84215">MRIPAYSRNVLHTGLVGPFVMALAVLLGADRPMADNASVAKAQVQENYGKLPLRFEANRGQTDSRVKFLNRGKGYTLFLSPSEAVLALRGREHVIRMRFQGANPDAKITGLEKLPGVVNYFIGQDRKKWRTNIPAYARVKHKDVYPGIDIAYYGNQRQLEFDFIVAPGANPSVIKLAVEGADRLDVDAQGDLVLHVGDGQLRLQKPLVYQAMKGIRQEVSGSYVLTSPNQVRFQVAAYDVSRPLIIDPVLFYSTYLGGSGDDIGNSIAVDAAGNAYVTGQIQSTNFPTTLGAFQTTSSGGGDIFVTKLDPTGSGLVYSTYLGGSGFDAGLGIAVDAAGNAYVTGGTFSTDFPTTLGAFQTTSSGGNDAFVTKLNPTGSALLYSTYLRGAFGESIAVDAAGNAYVAGIARPTDFPTTLGAFQTASGGGGDAFVTKLNLTGSALVYSTYLGGSDFDVARGIAIDAAGNAYVSGFTASTNFPTTLGAFQTTYGGGALDAFVAKVDPTGSVLVYSTYLGGSDIDGSVGIAVDAAGNAYVTGGTSSTNFPTTPGAFQTAGGGAFVTKVSPTGTGLAYSTRLGGVSGGDGGQGVAVDAAGNAYVTGGTDSTDFPTTANAFQPAYGGGPEDAFVAKLNPTGSALIYSTYLGGSGDDIGFGIALDTLPNPNAYVTGSTSSANFATTPGAFQAVFGGGPEDAFVAKIAEGAVAHGPFTARVTGGGTIDIAGGIGTFSFIIQRAATGELSGRLQYINHASGNQVQSQTYTSLVIVANAATFDGTCTVNGVPCTFTVNVTDNGEPGTTDTFTISVSGGPTEGGILRSGNILINQ</sequence>
<dbReference type="NCBIfam" id="NF041523">
    <property type="entry name" value="post_COAP_1"/>
    <property type="match status" value="1"/>
</dbReference>
<reference evidence="2 3" key="1">
    <citation type="journal article" date="2019" name="Nat. Microbiol.">
        <title>Mediterranean grassland soil C-N compound turnover is dependent on rainfall and depth, and is mediated by genomically divergent microorganisms.</title>
        <authorList>
            <person name="Diamond S."/>
            <person name="Andeer P.F."/>
            <person name="Li Z."/>
            <person name="Crits-Christoph A."/>
            <person name="Burstein D."/>
            <person name="Anantharaman K."/>
            <person name="Lane K.R."/>
            <person name="Thomas B.C."/>
            <person name="Pan C."/>
            <person name="Northen T.R."/>
            <person name="Banfield J.F."/>
        </authorList>
    </citation>
    <scope>NUCLEOTIDE SEQUENCE [LARGE SCALE GENOMIC DNA]</scope>
    <source>
        <strain evidence="2">NP_8</strain>
    </source>
</reference>
<gene>
    <name evidence="2" type="ORF">E6H05_08165</name>
</gene>
<dbReference type="InterPro" id="IPR011042">
    <property type="entry name" value="6-blade_b-propeller_TolB-like"/>
</dbReference>
<dbReference type="InterPro" id="IPR010620">
    <property type="entry name" value="SBBP_repeat"/>
</dbReference>
<dbReference type="Pfam" id="PF25778">
    <property type="entry name" value="DUF7948"/>
    <property type="match status" value="1"/>
</dbReference>
<evidence type="ECO:0000259" key="1">
    <source>
        <dbReference type="Pfam" id="PF25778"/>
    </source>
</evidence>
<dbReference type="SUPFAM" id="SSF101898">
    <property type="entry name" value="NHL repeat"/>
    <property type="match status" value="1"/>
</dbReference>
<dbReference type="PANTHER" id="PTHR35580">
    <property type="entry name" value="CELL SURFACE GLYCOPROTEIN (S-LAYER PROTEIN)-LIKE PROTEIN"/>
    <property type="match status" value="1"/>
</dbReference>
<dbReference type="Pfam" id="PF06739">
    <property type="entry name" value="SBBP"/>
    <property type="match status" value="6"/>
</dbReference>
<comment type="caution">
    <text evidence="2">The sequence shown here is derived from an EMBL/GenBank/DDBJ whole genome shotgun (WGS) entry which is preliminary data.</text>
</comment>
<dbReference type="AlphaFoldDB" id="A0A537ITA3"/>
<dbReference type="PANTHER" id="PTHR35580:SF1">
    <property type="entry name" value="PHYTASE-LIKE DOMAIN-CONTAINING PROTEIN"/>
    <property type="match status" value="1"/>
</dbReference>
<feature type="domain" description="DUF7948" evidence="1">
    <location>
        <begin position="55"/>
        <end position="249"/>
    </location>
</feature>
<organism evidence="2 3">
    <name type="scientific">Candidatus Segetimicrobium genomatis</name>
    <dbReference type="NCBI Taxonomy" id="2569760"/>
    <lineage>
        <taxon>Bacteria</taxon>
        <taxon>Bacillati</taxon>
        <taxon>Candidatus Sysuimicrobiota</taxon>
        <taxon>Candidatus Sysuimicrobiia</taxon>
        <taxon>Candidatus Sysuimicrobiales</taxon>
        <taxon>Candidatus Segetimicrobiaceae</taxon>
        <taxon>Candidatus Segetimicrobium</taxon>
    </lineage>
</organism>
<dbReference type="InterPro" id="IPR052918">
    <property type="entry name" value="Motility_Chemotaxis_Reg"/>
</dbReference>